<feature type="coiled-coil region" evidence="1">
    <location>
        <begin position="105"/>
        <end position="139"/>
    </location>
</feature>
<dbReference type="Proteomes" id="UP000688137">
    <property type="component" value="Unassembled WGS sequence"/>
</dbReference>
<dbReference type="EMBL" id="CAJJDM010000076">
    <property type="protein sequence ID" value="CAD8084842.1"/>
    <property type="molecule type" value="Genomic_DNA"/>
</dbReference>
<evidence type="ECO:0000313" key="3">
    <source>
        <dbReference type="Proteomes" id="UP000688137"/>
    </source>
</evidence>
<keyword evidence="1" id="KW-0175">Coiled coil</keyword>
<accession>A0A8S1MZS3</accession>
<evidence type="ECO:0000313" key="2">
    <source>
        <dbReference type="EMBL" id="CAD8084842.1"/>
    </source>
</evidence>
<dbReference type="AlphaFoldDB" id="A0A8S1MZS3"/>
<sequence length="237" mass="27802">MNSTTPKSSGINYAKLRKQRSNQDTLPKSMSTNIKMDINQTQQFGGIKHRSTSQHNINEMAQIQLFDQCLEKQANQNEFLVFLDRQMQYFCQNTPQNYSSFRITNKAVQEEKKKLQVELQKCNQENAYLIKEIKDLNKTKQMLVKRYDALQGLILKERLNNQPKNRQFSNQKFQHLFNQISPVQETISSLTDERFESNTTSLDSSLSYEDDQSSASQLLDLLQKNSKHRFNFQKQMV</sequence>
<name>A0A8S1MZS3_PARPR</name>
<protein>
    <submittedName>
        <fullName evidence="2">Uncharacterized protein</fullName>
    </submittedName>
</protein>
<dbReference type="OMA" id="HNINEMA"/>
<proteinExistence type="predicted"/>
<gene>
    <name evidence="2" type="ORF">PPRIM_AZ9-3.1.T0730016</name>
</gene>
<keyword evidence="3" id="KW-1185">Reference proteome</keyword>
<comment type="caution">
    <text evidence="2">The sequence shown here is derived from an EMBL/GenBank/DDBJ whole genome shotgun (WGS) entry which is preliminary data.</text>
</comment>
<evidence type="ECO:0000256" key="1">
    <source>
        <dbReference type="SAM" id="Coils"/>
    </source>
</evidence>
<reference evidence="2" key="1">
    <citation type="submission" date="2021-01" db="EMBL/GenBank/DDBJ databases">
        <authorList>
            <consortium name="Genoscope - CEA"/>
            <person name="William W."/>
        </authorList>
    </citation>
    <scope>NUCLEOTIDE SEQUENCE</scope>
</reference>
<organism evidence="2 3">
    <name type="scientific">Paramecium primaurelia</name>
    <dbReference type="NCBI Taxonomy" id="5886"/>
    <lineage>
        <taxon>Eukaryota</taxon>
        <taxon>Sar</taxon>
        <taxon>Alveolata</taxon>
        <taxon>Ciliophora</taxon>
        <taxon>Intramacronucleata</taxon>
        <taxon>Oligohymenophorea</taxon>
        <taxon>Peniculida</taxon>
        <taxon>Parameciidae</taxon>
        <taxon>Paramecium</taxon>
    </lineage>
</organism>